<evidence type="ECO:0000313" key="10">
    <source>
        <dbReference type="Proteomes" id="UP000031366"/>
    </source>
</evidence>
<dbReference type="Proteomes" id="UP000031366">
    <property type="component" value="Unassembled WGS sequence"/>
</dbReference>
<dbReference type="STRING" id="29341.RSJ17_04435"/>
<keyword evidence="10" id="KW-1185">Reference proteome</keyword>
<evidence type="ECO:0000313" key="9">
    <source>
        <dbReference type="EMBL" id="KIE44990.1"/>
    </source>
</evidence>
<evidence type="ECO:0000256" key="6">
    <source>
        <dbReference type="ARBA" id="ARBA00023136"/>
    </source>
</evidence>
<dbReference type="InterPro" id="IPR051311">
    <property type="entry name" value="DedA_domain"/>
</dbReference>
<organism evidence="9 10">
    <name type="scientific">Clostridium argentinense CDC 2741</name>
    <dbReference type="NCBI Taxonomy" id="1418104"/>
    <lineage>
        <taxon>Bacteria</taxon>
        <taxon>Bacillati</taxon>
        <taxon>Bacillota</taxon>
        <taxon>Clostridia</taxon>
        <taxon>Eubacteriales</taxon>
        <taxon>Clostridiaceae</taxon>
        <taxon>Clostridium</taxon>
    </lineage>
</organism>
<keyword evidence="5 7" id="KW-1133">Transmembrane helix</keyword>
<evidence type="ECO:0000256" key="5">
    <source>
        <dbReference type="ARBA" id="ARBA00022989"/>
    </source>
</evidence>
<evidence type="ECO:0000256" key="4">
    <source>
        <dbReference type="ARBA" id="ARBA00022692"/>
    </source>
</evidence>
<feature type="domain" description="VTT" evidence="8">
    <location>
        <begin position="36"/>
        <end position="162"/>
    </location>
</feature>
<keyword evidence="3" id="KW-1003">Cell membrane</keyword>
<reference evidence="9 10" key="1">
    <citation type="journal article" date="2015" name="Infect. Genet. Evol.">
        <title>Genomic sequences of six botulinum neurotoxin-producing strains representing three clostridial species illustrate the mobility and diversity of botulinum neurotoxin genes.</title>
        <authorList>
            <person name="Smith T.J."/>
            <person name="Hill K.K."/>
            <person name="Xie G."/>
            <person name="Foley B.T."/>
            <person name="Williamson C.H."/>
            <person name="Foster J.T."/>
            <person name="Johnson S.L."/>
            <person name="Chertkov O."/>
            <person name="Teshima H."/>
            <person name="Gibbons H.S."/>
            <person name="Johnsky L.A."/>
            <person name="Karavis M.A."/>
            <person name="Smith L.A."/>
        </authorList>
    </citation>
    <scope>NUCLEOTIDE SEQUENCE [LARGE SCALE GENOMIC DNA]</scope>
    <source>
        <strain evidence="9 10">CDC 2741</strain>
    </source>
</reference>
<feature type="transmembrane region" description="Helical" evidence="7">
    <location>
        <begin position="177"/>
        <end position="195"/>
    </location>
</feature>
<gene>
    <name evidence="9" type="ORF">U732_326</name>
</gene>
<comment type="subcellular location">
    <subcellularLocation>
        <location evidence="1">Cell membrane</location>
        <topology evidence="1">Multi-pass membrane protein</topology>
    </subcellularLocation>
</comment>
<dbReference type="AlphaFoldDB" id="A0A0C1UBT3"/>
<feature type="transmembrane region" description="Helical" evidence="7">
    <location>
        <begin position="140"/>
        <end position="165"/>
    </location>
</feature>
<evidence type="ECO:0000256" key="7">
    <source>
        <dbReference type="SAM" id="Phobius"/>
    </source>
</evidence>
<dbReference type="RefSeq" id="WP_039636108.1">
    <property type="nucleotide sequence ID" value="NZ_AYSO01000020.1"/>
</dbReference>
<dbReference type="GO" id="GO:0005886">
    <property type="term" value="C:plasma membrane"/>
    <property type="evidence" value="ECO:0007669"/>
    <property type="project" value="UniProtKB-SubCell"/>
</dbReference>
<name>A0A0C1UBT3_9CLOT</name>
<keyword evidence="4 7" id="KW-0812">Transmembrane</keyword>
<dbReference type="EMBL" id="AYSO01000020">
    <property type="protein sequence ID" value="KIE44990.1"/>
    <property type="molecule type" value="Genomic_DNA"/>
</dbReference>
<evidence type="ECO:0000256" key="2">
    <source>
        <dbReference type="ARBA" id="ARBA00010792"/>
    </source>
</evidence>
<feature type="transmembrane region" description="Helical" evidence="7">
    <location>
        <begin position="54"/>
        <end position="78"/>
    </location>
</feature>
<proteinExistence type="inferred from homology"/>
<feature type="transmembrane region" description="Helical" evidence="7">
    <location>
        <begin position="20"/>
        <end position="42"/>
    </location>
</feature>
<sequence>MEFLSTLVSKLINLIEQWGYLGIALGVTLEYACIPIPSEVILPFIGILASQNSFSYLGVILVSVVAGIFGSIICYLIGSYGGNPLILSLTKKFPKTKKSTIALNKWFEKHGKLAVLFARLFPLTRTYVSFIAGATKLNSIIFILYSLVGITLWNTVLITLGYFVGENWTIIETLMRQYSTACAVIALIIIVVIIFRKKFNLKKAK</sequence>
<keyword evidence="6 7" id="KW-0472">Membrane</keyword>
<comment type="similarity">
    <text evidence="2">Belongs to the DedA family.</text>
</comment>
<dbReference type="OrthoDB" id="9813426at2"/>
<dbReference type="PANTHER" id="PTHR42709:SF6">
    <property type="entry name" value="UNDECAPRENYL PHOSPHATE TRANSPORTER A"/>
    <property type="match status" value="1"/>
</dbReference>
<dbReference type="PANTHER" id="PTHR42709">
    <property type="entry name" value="ALKALINE PHOSPHATASE LIKE PROTEIN"/>
    <property type="match status" value="1"/>
</dbReference>
<evidence type="ECO:0000259" key="8">
    <source>
        <dbReference type="Pfam" id="PF09335"/>
    </source>
</evidence>
<comment type="caution">
    <text evidence="9">The sequence shown here is derived from an EMBL/GenBank/DDBJ whole genome shotgun (WGS) entry which is preliminary data.</text>
</comment>
<evidence type="ECO:0000256" key="1">
    <source>
        <dbReference type="ARBA" id="ARBA00004651"/>
    </source>
</evidence>
<protein>
    <recommendedName>
        <fullName evidence="8">VTT domain-containing protein</fullName>
    </recommendedName>
</protein>
<accession>A0A0C1UBT3</accession>
<evidence type="ECO:0000256" key="3">
    <source>
        <dbReference type="ARBA" id="ARBA00022475"/>
    </source>
</evidence>
<feature type="transmembrane region" description="Helical" evidence="7">
    <location>
        <begin position="113"/>
        <end position="133"/>
    </location>
</feature>
<dbReference type="Pfam" id="PF09335">
    <property type="entry name" value="VTT_dom"/>
    <property type="match status" value="1"/>
</dbReference>
<dbReference type="InterPro" id="IPR032816">
    <property type="entry name" value="VTT_dom"/>
</dbReference>